<gene>
    <name evidence="2" type="ORF">CLHUN_05600</name>
</gene>
<comment type="caution">
    <text evidence="2">The sequence shown here is derived from an EMBL/GenBank/DDBJ whole genome shotgun (WGS) entry which is preliminary data.</text>
</comment>
<dbReference type="STRING" id="48256.CLHUN_05600"/>
<accession>A0A1V4SPA0</accession>
<evidence type="ECO:0000313" key="3">
    <source>
        <dbReference type="Proteomes" id="UP000191554"/>
    </source>
</evidence>
<proteinExistence type="predicted"/>
<dbReference type="SUPFAM" id="SSF88874">
    <property type="entry name" value="Receptor-binding domain of short tail fibre protein gp12"/>
    <property type="match status" value="1"/>
</dbReference>
<dbReference type="Pfam" id="PF07484">
    <property type="entry name" value="Collar"/>
    <property type="match status" value="1"/>
</dbReference>
<protein>
    <submittedName>
        <fullName evidence="2">Phage tail collar domain protein</fullName>
    </submittedName>
</protein>
<feature type="domain" description="Phage tail collar" evidence="1">
    <location>
        <begin position="8"/>
        <end position="64"/>
    </location>
</feature>
<sequence length="82" mass="8865">MDIEYYIGGIVLFPYNFAPAGWAPCQGQILQISQYQALFALIGATYGGDGRTTFALPNLKGASPLPDMGYYIATIGIFPTRP</sequence>
<name>A0A1V4SPA0_RUMHU</name>
<reference evidence="2 3" key="1">
    <citation type="submission" date="2017-03" db="EMBL/GenBank/DDBJ databases">
        <title>Genome sequence of Clostridium hungatei DSM 14427.</title>
        <authorList>
            <person name="Poehlein A."/>
            <person name="Daniel R."/>
        </authorList>
    </citation>
    <scope>NUCLEOTIDE SEQUENCE [LARGE SCALE GENOMIC DNA]</scope>
    <source>
        <strain evidence="2 3">DSM 14427</strain>
    </source>
</reference>
<evidence type="ECO:0000259" key="1">
    <source>
        <dbReference type="Pfam" id="PF07484"/>
    </source>
</evidence>
<organism evidence="2 3">
    <name type="scientific">Ruminiclostridium hungatei</name>
    <name type="common">Clostridium hungatei</name>
    <dbReference type="NCBI Taxonomy" id="48256"/>
    <lineage>
        <taxon>Bacteria</taxon>
        <taxon>Bacillati</taxon>
        <taxon>Bacillota</taxon>
        <taxon>Clostridia</taxon>
        <taxon>Eubacteriales</taxon>
        <taxon>Oscillospiraceae</taxon>
        <taxon>Ruminiclostridium</taxon>
    </lineage>
</organism>
<dbReference type="Gene3D" id="3.90.1340.10">
    <property type="entry name" value="Phage tail collar domain"/>
    <property type="match status" value="1"/>
</dbReference>
<dbReference type="OrthoDB" id="9810174at2"/>
<keyword evidence="3" id="KW-1185">Reference proteome</keyword>
<dbReference type="InterPro" id="IPR037053">
    <property type="entry name" value="Phage_tail_collar_dom_sf"/>
</dbReference>
<dbReference type="Proteomes" id="UP000191554">
    <property type="component" value="Unassembled WGS sequence"/>
</dbReference>
<dbReference type="AlphaFoldDB" id="A0A1V4SPA0"/>
<dbReference type="RefSeq" id="WP_080063036.1">
    <property type="nucleotide sequence ID" value="NZ_MZGX01000003.1"/>
</dbReference>
<evidence type="ECO:0000313" key="2">
    <source>
        <dbReference type="EMBL" id="OPX45623.1"/>
    </source>
</evidence>
<dbReference type="EMBL" id="MZGX01000003">
    <property type="protein sequence ID" value="OPX45623.1"/>
    <property type="molecule type" value="Genomic_DNA"/>
</dbReference>
<dbReference type="InterPro" id="IPR011083">
    <property type="entry name" value="Phage_tail_collar_dom"/>
</dbReference>